<evidence type="ECO:0000256" key="1">
    <source>
        <dbReference type="ARBA" id="ARBA00004141"/>
    </source>
</evidence>
<evidence type="ECO:0000256" key="5">
    <source>
        <dbReference type="ARBA" id="ARBA00023136"/>
    </source>
</evidence>
<dbReference type="VEuPathDB" id="VectorBase:LLOJ007141"/>
<dbReference type="AlphaFoldDB" id="A0A1B0CQJ2"/>
<comment type="subcellular location">
    <subcellularLocation>
        <location evidence="1">Membrane</location>
        <topology evidence="1">Multi-pass membrane protein</topology>
    </subcellularLocation>
</comment>
<dbReference type="PANTHER" id="PTHR21433">
    <property type="entry name" value="TRANSMEMBRANE PROTEIN INDUCED BY TUMOR NECROSIS FACTOR ALPHA"/>
    <property type="match status" value="1"/>
</dbReference>
<dbReference type="PANTHER" id="PTHR21433:SF0">
    <property type="entry name" value="TRANSMEMBRANE PROTEIN 120 HOMOLOG"/>
    <property type="match status" value="1"/>
</dbReference>
<evidence type="ECO:0000256" key="6">
    <source>
        <dbReference type="SAM" id="Phobius"/>
    </source>
</evidence>
<protein>
    <submittedName>
        <fullName evidence="7">Uncharacterized protein</fullName>
    </submittedName>
</protein>
<evidence type="ECO:0000256" key="2">
    <source>
        <dbReference type="ARBA" id="ARBA00009700"/>
    </source>
</evidence>
<feature type="transmembrane region" description="Helical" evidence="6">
    <location>
        <begin position="365"/>
        <end position="383"/>
    </location>
</feature>
<evidence type="ECO:0000313" key="8">
    <source>
        <dbReference type="Proteomes" id="UP000092461"/>
    </source>
</evidence>
<evidence type="ECO:0000313" key="7">
    <source>
        <dbReference type="EnsemblMetazoa" id="LLOJ007141-PA"/>
    </source>
</evidence>
<dbReference type="InterPro" id="IPR012926">
    <property type="entry name" value="TMEM120A/B"/>
</dbReference>
<proteinExistence type="inferred from homology"/>
<evidence type="ECO:0000256" key="3">
    <source>
        <dbReference type="ARBA" id="ARBA00022692"/>
    </source>
</evidence>
<feature type="transmembrane region" description="Helical" evidence="6">
    <location>
        <begin position="75"/>
        <end position="93"/>
    </location>
</feature>
<feature type="transmembrane region" description="Helical" evidence="6">
    <location>
        <begin position="149"/>
        <end position="170"/>
    </location>
</feature>
<comment type="similarity">
    <text evidence="2">Belongs to the TMEM120 family.</text>
</comment>
<reference evidence="7" key="1">
    <citation type="submission" date="2020-05" db="UniProtKB">
        <authorList>
            <consortium name="EnsemblMetazoa"/>
        </authorList>
    </citation>
    <scope>IDENTIFICATION</scope>
    <source>
        <strain evidence="7">Jacobina</strain>
    </source>
</reference>
<keyword evidence="4 6" id="KW-1133">Transmembrane helix</keyword>
<organism evidence="7 8">
    <name type="scientific">Lutzomyia longipalpis</name>
    <name type="common">Sand fly</name>
    <dbReference type="NCBI Taxonomy" id="7200"/>
    <lineage>
        <taxon>Eukaryota</taxon>
        <taxon>Metazoa</taxon>
        <taxon>Ecdysozoa</taxon>
        <taxon>Arthropoda</taxon>
        <taxon>Hexapoda</taxon>
        <taxon>Insecta</taxon>
        <taxon>Pterygota</taxon>
        <taxon>Neoptera</taxon>
        <taxon>Endopterygota</taxon>
        <taxon>Diptera</taxon>
        <taxon>Nematocera</taxon>
        <taxon>Psychodoidea</taxon>
        <taxon>Psychodidae</taxon>
        <taxon>Lutzomyia</taxon>
        <taxon>Lutzomyia</taxon>
    </lineage>
</organism>
<dbReference type="EMBL" id="AJWK01023640">
    <property type="status" value="NOT_ANNOTATED_CDS"/>
    <property type="molecule type" value="Genomic_DNA"/>
</dbReference>
<dbReference type="EnsemblMetazoa" id="LLOJ007141-RA">
    <property type="protein sequence ID" value="LLOJ007141-PA"/>
    <property type="gene ID" value="LLOJ007141"/>
</dbReference>
<keyword evidence="3 6" id="KW-0812">Transmembrane</keyword>
<dbReference type="EMBL" id="AJWK01023639">
    <property type="status" value="NOT_ANNOTATED_CDS"/>
    <property type="molecule type" value="Genomic_DNA"/>
</dbReference>
<accession>A0A1B0CQJ2</accession>
<evidence type="ECO:0000256" key="4">
    <source>
        <dbReference type="ARBA" id="ARBA00022989"/>
    </source>
</evidence>
<sequence>MCRFSIGMTRCDIRMIMKVQTDPECYRTSMALLNLVVNYRALELAFMFLLVWYYCTLTIRESILKVNGSRIKGWWRAHHFISTVSAGVLLVWPQGEPWQLFRSQFMYFNAYISMVQYLQFRYQKGVLYRLKALGERHNMDITIEGFHTWMWKGIGFLLPFLFIGYLFQAYNAWVLYKLSEHPDATWQIPMMSFLFLVLFIGNTTTTMLVIPQKMRERAKDQYRLKSLSWALKIRDQIKGDKRKASEKSSPAVNQNYLELLESLEGLQQKCRKDIKHQRYRLNQIGLGMSKLNIPNSSSLPSEYQDMTAEIEKGMMKRKAQLHEIEQTLPKENGLYLKIILGNVNVSILNRNDKVRYKDDYEKFKLILNVIGLSMALLNLVVNYRALELAFMFLLVWYYCTLTIRESILKGQWVAD</sequence>
<feature type="transmembrane region" description="Helical" evidence="6">
    <location>
        <begin position="190"/>
        <end position="210"/>
    </location>
</feature>
<dbReference type="Proteomes" id="UP000092461">
    <property type="component" value="Unassembled WGS sequence"/>
</dbReference>
<feature type="transmembrane region" description="Helical" evidence="6">
    <location>
        <begin position="37"/>
        <end position="55"/>
    </location>
</feature>
<dbReference type="Pfam" id="PF07851">
    <property type="entry name" value="TMEM120A-B"/>
    <property type="match status" value="2"/>
</dbReference>
<dbReference type="GO" id="GO:0016020">
    <property type="term" value="C:membrane"/>
    <property type="evidence" value="ECO:0007669"/>
    <property type="project" value="UniProtKB-SubCell"/>
</dbReference>
<name>A0A1B0CQJ2_LUTLO</name>
<keyword evidence="8" id="KW-1185">Reference proteome</keyword>
<keyword evidence="5 6" id="KW-0472">Membrane</keyword>
<dbReference type="VEuPathDB" id="VectorBase:LLONM1_004612"/>